<dbReference type="PROSITE" id="PS50222">
    <property type="entry name" value="EF_HAND_2"/>
    <property type="match status" value="2"/>
</dbReference>
<proteinExistence type="inferred from homology"/>
<dbReference type="InterPro" id="IPR027359">
    <property type="entry name" value="Volt_channel_dom_sf"/>
</dbReference>
<dbReference type="HOGENOM" id="CLU_019500_1_0_1"/>
<dbReference type="Pfam" id="PF00520">
    <property type="entry name" value="Ion_trans"/>
    <property type="match status" value="2"/>
</dbReference>
<feature type="transmembrane region" description="Helical" evidence="8">
    <location>
        <begin position="65"/>
        <end position="90"/>
    </location>
</feature>
<dbReference type="InterPro" id="IPR002048">
    <property type="entry name" value="EF_hand_dom"/>
</dbReference>
<evidence type="ECO:0000256" key="8">
    <source>
        <dbReference type="SAM" id="Phobius"/>
    </source>
</evidence>
<keyword evidence="11" id="KW-1185">Reference proteome</keyword>
<dbReference type="GeneID" id="7451490"/>
<keyword evidence="7 8" id="KW-0472">Membrane</keyword>
<accession>B8BSH1</accession>
<name>B8BSH1_THAPS</name>
<dbReference type="PaxDb" id="35128-Thaps261158"/>
<feature type="transmembrane region" description="Helical" evidence="8">
    <location>
        <begin position="455"/>
        <end position="478"/>
    </location>
</feature>
<dbReference type="GO" id="GO:0005245">
    <property type="term" value="F:voltage-gated calcium channel activity"/>
    <property type="evidence" value="ECO:0007669"/>
    <property type="project" value="InterPro"/>
</dbReference>
<dbReference type="RefSeq" id="XP_002286486.1">
    <property type="nucleotide sequence ID" value="XM_002286450.1"/>
</dbReference>
<organism evidence="10 11">
    <name type="scientific">Thalassiosira pseudonana</name>
    <name type="common">Marine diatom</name>
    <name type="synonym">Cyclotella nana</name>
    <dbReference type="NCBI Taxonomy" id="35128"/>
    <lineage>
        <taxon>Eukaryota</taxon>
        <taxon>Sar</taxon>
        <taxon>Stramenopiles</taxon>
        <taxon>Ochrophyta</taxon>
        <taxon>Bacillariophyta</taxon>
        <taxon>Coscinodiscophyceae</taxon>
        <taxon>Thalassiosirophycidae</taxon>
        <taxon>Thalassiosirales</taxon>
        <taxon>Thalassiosiraceae</taxon>
        <taxon>Thalassiosira</taxon>
    </lineage>
</organism>
<evidence type="ECO:0000313" key="10">
    <source>
        <dbReference type="EMBL" id="EED96127.1"/>
    </source>
</evidence>
<dbReference type="Gene3D" id="1.20.120.350">
    <property type="entry name" value="Voltage-gated potassium channels. Chain C"/>
    <property type="match status" value="1"/>
</dbReference>
<dbReference type="InterPro" id="IPR005821">
    <property type="entry name" value="Ion_trans_dom"/>
</dbReference>
<keyword evidence="5" id="KW-0406">Ion transport</keyword>
<dbReference type="SUPFAM" id="SSF47473">
    <property type="entry name" value="EF-hand"/>
    <property type="match status" value="1"/>
</dbReference>
<evidence type="ECO:0000256" key="4">
    <source>
        <dbReference type="ARBA" id="ARBA00022692"/>
    </source>
</evidence>
<evidence type="ECO:0000256" key="3">
    <source>
        <dbReference type="ARBA" id="ARBA00011738"/>
    </source>
</evidence>
<dbReference type="Pfam" id="PF13499">
    <property type="entry name" value="EF-hand_7"/>
    <property type="match status" value="1"/>
</dbReference>
<evidence type="ECO:0000256" key="1">
    <source>
        <dbReference type="ARBA" id="ARBA00004141"/>
    </source>
</evidence>
<dbReference type="OMA" id="SSEYWAN"/>
<dbReference type="KEGG" id="tps:THAPSDRAFT_261158"/>
<evidence type="ECO:0000256" key="2">
    <source>
        <dbReference type="ARBA" id="ARBA00009286"/>
    </source>
</evidence>
<feature type="domain" description="EF-hand" evidence="9">
    <location>
        <begin position="149"/>
        <end position="184"/>
    </location>
</feature>
<dbReference type="PANTHER" id="PTHR46988">
    <property type="entry name" value="TWO PORE CALCIUM CHANNEL PROTEIN 1"/>
    <property type="match status" value="1"/>
</dbReference>
<dbReference type="STRING" id="35128.B8BSH1"/>
<evidence type="ECO:0000259" key="9">
    <source>
        <dbReference type="PROSITE" id="PS50222"/>
    </source>
</evidence>
<protein>
    <submittedName>
        <fullName evidence="10">Calcium channel</fullName>
    </submittedName>
</protein>
<sequence>MLNILTILAILVVFYAWFGVVIFYESPQGRSAFPNLCEGIWTLWICVTTANYPDVMMPSYNEHRFVALYWISFMVISFFYLMNLILAVSVNSYDESIAERRVYREELSKRLLTKAFRLLDHDGTNSISRDSIMNVMIILNQDIPEIKKLSNDERSIFFAIMDKDGSSTISLDEFLHFDDILLLDLAKQSDYATFVEINFPDVYKSTWYQHLCNIVRSKSFEYTIDAILLLNAVIIAVQNCSILTGQDTTQDPKYNDGFIDTTWEALETLFTVLYVFEALLKIMVNGWKAYTESGRNLFDFVITIVAVIATLYVYYPNAYSNSVLIRFIVMARVLRLSRILFAIEAFQMIGAISLDIIPAASSVLMILLFLGYLFSLLGMMLLGGAITRDPNNPTSLTLLEAEDFVSSEYWANNFNDMVSGMNVLLNLLIVNNWTIACEGFEIASGKKWMVRLFHFSFHILGVIGIGNVIISFVINAFFQQMKTIKHRNGWEENVEGEAVIKGSQATFDASVVTGTQTGVVKSAYLARIKPRHFDVETDERLALRELFTRSSSS</sequence>
<feature type="transmembrane region" description="Helical" evidence="8">
    <location>
        <begin position="364"/>
        <end position="386"/>
    </location>
</feature>
<comment type="similarity">
    <text evidence="2">Belongs to the calcium channel alpha-1 subunit (TC 1.A.1.11) family. Two pore calcium channel subfamily.</text>
</comment>
<dbReference type="InterPro" id="IPR044581">
    <property type="entry name" value="TPC1_plant"/>
</dbReference>
<dbReference type="Proteomes" id="UP000001449">
    <property type="component" value="Chromosome 1"/>
</dbReference>
<dbReference type="PANTHER" id="PTHR46988:SF4">
    <property type="entry name" value="ION TRANSPORT DOMAIN-CONTAINING PROTEIN"/>
    <property type="match status" value="1"/>
</dbReference>
<comment type="subunit">
    <text evidence="3">Homodimer.</text>
</comment>
<keyword evidence="5" id="KW-0851">Voltage-gated channel</keyword>
<dbReference type="EMBL" id="CM000638">
    <property type="protein sequence ID" value="EED96127.1"/>
    <property type="molecule type" value="Genomic_DNA"/>
</dbReference>
<feature type="transmembrane region" description="Helical" evidence="8">
    <location>
        <begin position="335"/>
        <end position="357"/>
    </location>
</feature>
<dbReference type="AlphaFoldDB" id="B8BSH1"/>
<dbReference type="GO" id="GO:0005509">
    <property type="term" value="F:calcium ion binding"/>
    <property type="evidence" value="ECO:0007669"/>
    <property type="project" value="InterPro"/>
</dbReference>
<evidence type="ECO:0000256" key="5">
    <source>
        <dbReference type="ARBA" id="ARBA00022882"/>
    </source>
</evidence>
<keyword evidence="6 8" id="KW-1133">Transmembrane helix</keyword>
<dbReference type="eggNOG" id="KOG2301">
    <property type="taxonomic scope" value="Eukaryota"/>
</dbReference>
<dbReference type="InParanoid" id="B8BSH1"/>
<keyword evidence="5" id="KW-0407">Ion channel</keyword>
<evidence type="ECO:0000256" key="6">
    <source>
        <dbReference type="ARBA" id="ARBA00022989"/>
    </source>
</evidence>
<feature type="transmembrane region" description="Helical" evidence="8">
    <location>
        <begin position="265"/>
        <end position="284"/>
    </location>
</feature>
<reference evidence="10 11" key="1">
    <citation type="journal article" date="2004" name="Science">
        <title>The genome of the diatom Thalassiosira pseudonana: ecology, evolution, and metabolism.</title>
        <authorList>
            <person name="Armbrust E.V."/>
            <person name="Berges J.A."/>
            <person name="Bowler C."/>
            <person name="Green B.R."/>
            <person name="Martinez D."/>
            <person name="Putnam N.H."/>
            <person name="Zhou S."/>
            <person name="Allen A.E."/>
            <person name="Apt K.E."/>
            <person name="Bechner M."/>
            <person name="Brzezinski M.A."/>
            <person name="Chaal B.K."/>
            <person name="Chiovitti A."/>
            <person name="Davis A.K."/>
            <person name="Demarest M.S."/>
            <person name="Detter J.C."/>
            <person name="Glavina T."/>
            <person name="Goodstein D."/>
            <person name="Hadi M.Z."/>
            <person name="Hellsten U."/>
            <person name="Hildebrand M."/>
            <person name="Jenkins B.D."/>
            <person name="Jurka J."/>
            <person name="Kapitonov V.V."/>
            <person name="Kroger N."/>
            <person name="Lau W.W."/>
            <person name="Lane T.W."/>
            <person name="Larimer F.W."/>
            <person name="Lippmeier J.C."/>
            <person name="Lucas S."/>
            <person name="Medina M."/>
            <person name="Montsant A."/>
            <person name="Obornik M."/>
            <person name="Parker M.S."/>
            <person name="Palenik B."/>
            <person name="Pazour G.J."/>
            <person name="Richardson P.M."/>
            <person name="Rynearson T.A."/>
            <person name="Saito M.A."/>
            <person name="Schwartz D.C."/>
            <person name="Thamatrakoln K."/>
            <person name="Valentin K."/>
            <person name="Vardi A."/>
            <person name="Wilkerson F.P."/>
            <person name="Rokhsar D.S."/>
        </authorList>
    </citation>
    <scope>NUCLEOTIDE SEQUENCE [LARGE SCALE GENOMIC DNA]</scope>
    <source>
        <strain evidence="10 11">CCMP1335</strain>
    </source>
</reference>
<evidence type="ECO:0000313" key="11">
    <source>
        <dbReference type="Proteomes" id="UP000001449"/>
    </source>
</evidence>
<dbReference type="GO" id="GO:0034702">
    <property type="term" value="C:monoatomic ion channel complex"/>
    <property type="evidence" value="ECO:0007669"/>
    <property type="project" value="UniProtKB-KW"/>
</dbReference>
<feature type="domain" description="EF-hand" evidence="9">
    <location>
        <begin position="107"/>
        <end position="142"/>
    </location>
</feature>
<feature type="transmembrane region" description="Helical" evidence="8">
    <location>
        <begin position="296"/>
        <end position="315"/>
    </location>
</feature>
<dbReference type="Gene3D" id="1.10.287.70">
    <property type="match status" value="2"/>
</dbReference>
<evidence type="ECO:0000256" key="7">
    <source>
        <dbReference type="ARBA" id="ARBA00023136"/>
    </source>
</evidence>
<keyword evidence="4 8" id="KW-0812">Transmembrane</keyword>
<gene>
    <name evidence="10" type="ORF">THAPSDRAFT_261158</name>
</gene>
<comment type="subcellular location">
    <subcellularLocation>
        <location evidence="1">Membrane</location>
        <topology evidence="1">Multi-pass membrane protein</topology>
    </subcellularLocation>
</comment>
<dbReference type="Gene3D" id="1.10.238.10">
    <property type="entry name" value="EF-hand"/>
    <property type="match status" value="1"/>
</dbReference>
<dbReference type="CDD" id="cd00051">
    <property type="entry name" value="EFh"/>
    <property type="match status" value="1"/>
</dbReference>
<keyword evidence="5" id="KW-0813">Transport</keyword>
<reference evidence="10 11" key="2">
    <citation type="journal article" date="2008" name="Nature">
        <title>The Phaeodactylum genome reveals the evolutionary history of diatom genomes.</title>
        <authorList>
            <person name="Bowler C."/>
            <person name="Allen A.E."/>
            <person name="Badger J.H."/>
            <person name="Grimwood J."/>
            <person name="Jabbari K."/>
            <person name="Kuo A."/>
            <person name="Maheswari U."/>
            <person name="Martens C."/>
            <person name="Maumus F."/>
            <person name="Otillar R.P."/>
            <person name="Rayko E."/>
            <person name="Salamov A."/>
            <person name="Vandepoele K."/>
            <person name="Beszteri B."/>
            <person name="Gruber A."/>
            <person name="Heijde M."/>
            <person name="Katinka M."/>
            <person name="Mock T."/>
            <person name="Valentin K."/>
            <person name="Verret F."/>
            <person name="Berges J.A."/>
            <person name="Brownlee C."/>
            <person name="Cadoret J.P."/>
            <person name="Chiovitti A."/>
            <person name="Choi C.J."/>
            <person name="Coesel S."/>
            <person name="De Martino A."/>
            <person name="Detter J.C."/>
            <person name="Durkin C."/>
            <person name="Falciatore A."/>
            <person name="Fournet J."/>
            <person name="Haruta M."/>
            <person name="Huysman M.J."/>
            <person name="Jenkins B.D."/>
            <person name="Jiroutova K."/>
            <person name="Jorgensen R.E."/>
            <person name="Joubert Y."/>
            <person name="Kaplan A."/>
            <person name="Kroger N."/>
            <person name="Kroth P.G."/>
            <person name="La Roche J."/>
            <person name="Lindquist E."/>
            <person name="Lommer M."/>
            <person name="Martin-Jezequel V."/>
            <person name="Lopez P.J."/>
            <person name="Lucas S."/>
            <person name="Mangogna M."/>
            <person name="McGinnis K."/>
            <person name="Medlin L.K."/>
            <person name="Montsant A."/>
            <person name="Oudot-Le Secq M.P."/>
            <person name="Napoli C."/>
            <person name="Obornik M."/>
            <person name="Parker M.S."/>
            <person name="Petit J.L."/>
            <person name="Porcel B.M."/>
            <person name="Poulsen N."/>
            <person name="Robison M."/>
            <person name="Rychlewski L."/>
            <person name="Rynearson T.A."/>
            <person name="Schmutz J."/>
            <person name="Shapiro H."/>
            <person name="Siaut M."/>
            <person name="Stanley M."/>
            <person name="Sussman M.R."/>
            <person name="Taylor A.R."/>
            <person name="Vardi A."/>
            <person name="von Dassow P."/>
            <person name="Vyverman W."/>
            <person name="Willis A."/>
            <person name="Wyrwicz L.S."/>
            <person name="Rokhsar D.S."/>
            <person name="Weissenbach J."/>
            <person name="Armbrust E.V."/>
            <person name="Green B.R."/>
            <person name="Van de Peer Y."/>
            <person name="Grigoriev I.V."/>
        </authorList>
    </citation>
    <scope>NUCLEOTIDE SEQUENCE [LARGE SCALE GENOMIC DNA]</scope>
    <source>
        <strain evidence="10 11">CCMP1335</strain>
    </source>
</reference>
<dbReference type="InterPro" id="IPR011992">
    <property type="entry name" value="EF-hand-dom_pair"/>
</dbReference>
<dbReference type="SUPFAM" id="SSF81324">
    <property type="entry name" value="Voltage-gated potassium channels"/>
    <property type="match status" value="2"/>
</dbReference>
<feature type="transmembrane region" description="Helical" evidence="8">
    <location>
        <begin position="6"/>
        <end position="24"/>
    </location>
</feature>